<name>A0A494YTW1_9BACI</name>
<sequence length="506" mass="53392">MMDLILEGFSLMFSFDTILIILAGTILGLIFGSIPGLTATMAVAICLPISFGMGPSDGMALLMGLYIGGVSGGMIPAILLNLPGTPSSISTTFDGYPMAKKGLAGRAFGLGIMSSFLGGLLSIIVLVLISPPLAKFALNFGPFEYFAVTLFALTLISSLSEGSLAKGMISALLGIVFAFVGSAPIDAYPRYTFGMDALGAGFNILPVLIGLFAISEMLKVIEERKKNTINQKKIHDYKIKGLGFSPITFIKQGWNFLRSSVIGVAVGILPGIGGGTANIIAYVTAKRQSKNPKKFGTGIDDGVVASESSNNAAVGGALVPLISLGIPGDTVTAMLLGGLVIHGLQPGPLLLEQNGPIVYGIFAALIIANVFMLIFLYSGMRGFVRLLSIPKHYLYPAIIALCVVGAFGVNNRLFDAYALLFFGIVGYIMIKTKFPLTPLILGFILGPILETNLRRGLQLTGGDFLPFLTSPIAATFLIIAALSVFFSIFKTQKEKKMAEESKKIAS</sequence>
<dbReference type="Pfam" id="PF01970">
    <property type="entry name" value="TctA"/>
    <property type="match status" value="1"/>
</dbReference>
<dbReference type="PANTHER" id="PTHR35342">
    <property type="entry name" value="TRICARBOXYLIC TRANSPORT PROTEIN"/>
    <property type="match status" value="1"/>
</dbReference>
<keyword evidence="1" id="KW-0812">Transmembrane</keyword>
<evidence type="ECO:0000256" key="1">
    <source>
        <dbReference type="SAM" id="Phobius"/>
    </source>
</evidence>
<protein>
    <submittedName>
        <fullName evidence="3">Tat pathway signal protein</fullName>
    </submittedName>
</protein>
<gene>
    <name evidence="3" type="ORF">D8M05_15855</name>
</gene>
<dbReference type="InterPro" id="IPR002823">
    <property type="entry name" value="DUF112_TM"/>
</dbReference>
<feature type="transmembrane region" description="Helical" evidence="1">
    <location>
        <begin position="357"/>
        <end position="380"/>
    </location>
</feature>
<dbReference type="PANTHER" id="PTHR35342:SF5">
    <property type="entry name" value="TRICARBOXYLIC TRANSPORT PROTEIN"/>
    <property type="match status" value="1"/>
</dbReference>
<feature type="transmembrane region" description="Helical" evidence="1">
    <location>
        <begin position="60"/>
        <end position="82"/>
    </location>
</feature>
<proteinExistence type="predicted"/>
<keyword evidence="4" id="KW-1185">Reference proteome</keyword>
<feature type="transmembrane region" description="Helical" evidence="1">
    <location>
        <begin position="197"/>
        <end position="218"/>
    </location>
</feature>
<comment type="caution">
    <text evidence="3">The sequence shown here is derived from an EMBL/GenBank/DDBJ whole genome shotgun (WGS) entry which is preliminary data.</text>
</comment>
<keyword evidence="1" id="KW-0472">Membrane</keyword>
<accession>A0A494YTW1</accession>
<dbReference type="EMBL" id="RBZO01000029">
    <property type="protein sequence ID" value="RKQ13564.1"/>
    <property type="molecule type" value="Genomic_DNA"/>
</dbReference>
<feature type="transmembrane region" description="Helical" evidence="1">
    <location>
        <begin position="12"/>
        <end position="30"/>
    </location>
</feature>
<dbReference type="OrthoDB" id="9781349at2"/>
<keyword evidence="1" id="KW-1133">Transmembrane helix</keyword>
<feature type="domain" description="DUF112" evidence="2">
    <location>
        <begin position="18"/>
        <end position="441"/>
    </location>
</feature>
<feature type="transmembrane region" description="Helical" evidence="1">
    <location>
        <begin position="464"/>
        <end position="489"/>
    </location>
</feature>
<feature type="transmembrane region" description="Helical" evidence="1">
    <location>
        <begin position="136"/>
        <end position="156"/>
    </location>
</feature>
<feature type="transmembrane region" description="Helical" evidence="1">
    <location>
        <begin position="416"/>
        <end position="444"/>
    </location>
</feature>
<feature type="transmembrane region" description="Helical" evidence="1">
    <location>
        <begin position="392"/>
        <end position="409"/>
    </location>
</feature>
<organism evidence="3 4">
    <name type="scientific">Oceanobacillus bengalensis</name>
    <dbReference type="NCBI Taxonomy" id="1435466"/>
    <lineage>
        <taxon>Bacteria</taxon>
        <taxon>Bacillati</taxon>
        <taxon>Bacillota</taxon>
        <taxon>Bacilli</taxon>
        <taxon>Bacillales</taxon>
        <taxon>Bacillaceae</taxon>
        <taxon>Oceanobacillus</taxon>
    </lineage>
</organism>
<reference evidence="3 4" key="1">
    <citation type="journal article" date="2015" name="Antonie Van Leeuwenhoek">
        <title>Oceanobacillus bengalensis sp. nov., a bacterium isolated from seawater of the Bay of Bengal.</title>
        <authorList>
            <person name="Yongchang O."/>
            <person name="Xiang W."/>
            <person name="Wang G."/>
        </authorList>
    </citation>
    <scope>NUCLEOTIDE SEQUENCE [LARGE SCALE GENOMIC DNA]</scope>
    <source>
        <strain evidence="3 4">MCCC 1K00260</strain>
    </source>
</reference>
<evidence type="ECO:0000313" key="4">
    <source>
        <dbReference type="Proteomes" id="UP000281813"/>
    </source>
</evidence>
<feature type="transmembrane region" description="Helical" evidence="1">
    <location>
        <begin position="168"/>
        <end position="185"/>
    </location>
</feature>
<evidence type="ECO:0000313" key="3">
    <source>
        <dbReference type="EMBL" id="RKQ13564.1"/>
    </source>
</evidence>
<feature type="transmembrane region" description="Helical" evidence="1">
    <location>
        <begin position="103"/>
        <end position="130"/>
    </location>
</feature>
<dbReference type="Proteomes" id="UP000281813">
    <property type="component" value="Unassembled WGS sequence"/>
</dbReference>
<dbReference type="AlphaFoldDB" id="A0A494YTW1"/>
<evidence type="ECO:0000259" key="2">
    <source>
        <dbReference type="Pfam" id="PF01970"/>
    </source>
</evidence>
<feature type="transmembrane region" description="Helical" evidence="1">
    <location>
        <begin position="263"/>
        <end position="285"/>
    </location>
</feature>